<dbReference type="PANTHER" id="PTHR30466:SF11">
    <property type="entry name" value="FLAVIN-DEPENDENT MONOOXYGENASE, REDUCTASE SUBUNIT HSAB"/>
    <property type="match status" value="1"/>
</dbReference>
<gene>
    <name evidence="4" type="ORF">GCM10010439_53430</name>
</gene>
<evidence type="ECO:0000313" key="4">
    <source>
        <dbReference type="EMBL" id="GAA2733420.1"/>
    </source>
</evidence>
<organism evidence="4 5">
    <name type="scientific">Actinocorallia aurantiaca</name>
    <dbReference type="NCBI Taxonomy" id="46204"/>
    <lineage>
        <taxon>Bacteria</taxon>
        <taxon>Bacillati</taxon>
        <taxon>Actinomycetota</taxon>
        <taxon>Actinomycetes</taxon>
        <taxon>Streptosporangiales</taxon>
        <taxon>Thermomonosporaceae</taxon>
        <taxon>Actinocorallia</taxon>
    </lineage>
</organism>
<keyword evidence="5" id="KW-1185">Reference proteome</keyword>
<dbReference type="InterPro" id="IPR002563">
    <property type="entry name" value="Flavin_Rdtase-like_dom"/>
</dbReference>
<dbReference type="PANTHER" id="PTHR30466">
    <property type="entry name" value="FLAVIN REDUCTASE"/>
    <property type="match status" value="1"/>
</dbReference>
<evidence type="ECO:0000256" key="2">
    <source>
        <dbReference type="ARBA" id="ARBA00023002"/>
    </source>
</evidence>
<protein>
    <recommendedName>
        <fullName evidence="3">Flavin reductase like domain-containing protein</fullName>
    </recommendedName>
</protein>
<comment type="caution">
    <text evidence="4">The sequence shown here is derived from an EMBL/GenBank/DDBJ whole genome shotgun (WGS) entry which is preliminary data.</text>
</comment>
<dbReference type="SUPFAM" id="SSF50475">
    <property type="entry name" value="FMN-binding split barrel"/>
    <property type="match status" value="1"/>
</dbReference>
<name>A0ABP6H043_9ACTN</name>
<reference evidence="5" key="1">
    <citation type="journal article" date="2019" name="Int. J. Syst. Evol. Microbiol.">
        <title>The Global Catalogue of Microorganisms (GCM) 10K type strain sequencing project: providing services to taxonomists for standard genome sequencing and annotation.</title>
        <authorList>
            <consortium name="The Broad Institute Genomics Platform"/>
            <consortium name="The Broad Institute Genome Sequencing Center for Infectious Disease"/>
            <person name="Wu L."/>
            <person name="Ma J."/>
        </authorList>
    </citation>
    <scope>NUCLEOTIDE SEQUENCE [LARGE SCALE GENOMIC DNA]</scope>
    <source>
        <strain evidence="5">JCM 8201</strain>
    </source>
</reference>
<dbReference type="Pfam" id="PF01613">
    <property type="entry name" value="Flavin_Reduct"/>
    <property type="match status" value="1"/>
</dbReference>
<evidence type="ECO:0000256" key="1">
    <source>
        <dbReference type="ARBA" id="ARBA00008898"/>
    </source>
</evidence>
<dbReference type="Gene3D" id="2.30.110.10">
    <property type="entry name" value="Electron Transport, Fmn-binding Protein, Chain A"/>
    <property type="match status" value="1"/>
</dbReference>
<evidence type="ECO:0000259" key="3">
    <source>
        <dbReference type="SMART" id="SM00903"/>
    </source>
</evidence>
<keyword evidence="2" id="KW-0560">Oxidoreductase</keyword>
<evidence type="ECO:0000313" key="5">
    <source>
        <dbReference type="Proteomes" id="UP001501842"/>
    </source>
</evidence>
<feature type="domain" description="Flavin reductase like" evidence="3">
    <location>
        <begin position="16"/>
        <end position="164"/>
    </location>
</feature>
<dbReference type="InterPro" id="IPR050268">
    <property type="entry name" value="NADH-dep_flavin_reductase"/>
</dbReference>
<proteinExistence type="inferred from homology"/>
<dbReference type="InterPro" id="IPR012349">
    <property type="entry name" value="Split_barrel_FMN-bd"/>
</dbReference>
<sequence length="176" mass="17927">MKTTNRVGAAEFRQACSQFATGVTAVTAVDASGAVAALAVNSFTSVSLDPAQVLVCIGVGTSSYPVLSRAERLAVHVLAAEQGELARRLATSGLSGEERLAGVPWVAGEGGEPLLPGAAACFAGPITQRVPSGDHLIFIVEVDHVENGDAGSGALTYHRGSFSVIPAQDRAKGEGR</sequence>
<accession>A0ABP6H043</accession>
<dbReference type="EMBL" id="BAAATZ010000025">
    <property type="protein sequence ID" value="GAA2733420.1"/>
    <property type="molecule type" value="Genomic_DNA"/>
</dbReference>
<comment type="similarity">
    <text evidence="1">Belongs to the non-flavoprotein flavin reductase family.</text>
</comment>
<dbReference type="RefSeq" id="WP_344454028.1">
    <property type="nucleotide sequence ID" value="NZ_BAAATZ010000025.1"/>
</dbReference>
<dbReference type="SMART" id="SM00903">
    <property type="entry name" value="Flavin_Reduct"/>
    <property type="match status" value="1"/>
</dbReference>
<dbReference type="Proteomes" id="UP001501842">
    <property type="component" value="Unassembled WGS sequence"/>
</dbReference>